<organism evidence="1 2">
    <name type="scientific">Paxillus rubicundulus Ve08.2h10</name>
    <dbReference type="NCBI Taxonomy" id="930991"/>
    <lineage>
        <taxon>Eukaryota</taxon>
        <taxon>Fungi</taxon>
        <taxon>Dikarya</taxon>
        <taxon>Basidiomycota</taxon>
        <taxon>Agaricomycotina</taxon>
        <taxon>Agaricomycetes</taxon>
        <taxon>Agaricomycetidae</taxon>
        <taxon>Boletales</taxon>
        <taxon>Paxilineae</taxon>
        <taxon>Paxillaceae</taxon>
        <taxon>Paxillus</taxon>
    </lineage>
</organism>
<dbReference type="OrthoDB" id="2563275at2759"/>
<gene>
    <name evidence="1" type="ORF">PAXRUDRAFT_251678</name>
</gene>
<keyword evidence="2" id="KW-1185">Reference proteome</keyword>
<evidence type="ECO:0000313" key="1">
    <source>
        <dbReference type="EMBL" id="KIK80046.1"/>
    </source>
</evidence>
<reference evidence="1 2" key="1">
    <citation type="submission" date="2014-04" db="EMBL/GenBank/DDBJ databases">
        <authorList>
            <consortium name="DOE Joint Genome Institute"/>
            <person name="Kuo A."/>
            <person name="Kohler A."/>
            <person name="Jargeat P."/>
            <person name="Nagy L.G."/>
            <person name="Floudas D."/>
            <person name="Copeland A."/>
            <person name="Barry K.W."/>
            <person name="Cichocki N."/>
            <person name="Veneault-Fourrey C."/>
            <person name="LaButti K."/>
            <person name="Lindquist E.A."/>
            <person name="Lipzen A."/>
            <person name="Lundell T."/>
            <person name="Morin E."/>
            <person name="Murat C."/>
            <person name="Sun H."/>
            <person name="Tunlid A."/>
            <person name="Henrissat B."/>
            <person name="Grigoriev I.V."/>
            <person name="Hibbett D.S."/>
            <person name="Martin F."/>
            <person name="Nordberg H.P."/>
            <person name="Cantor M.N."/>
            <person name="Hua S.X."/>
        </authorList>
    </citation>
    <scope>NUCLEOTIDE SEQUENCE [LARGE SCALE GENOMIC DNA]</scope>
    <source>
        <strain evidence="1 2">Ve08.2h10</strain>
    </source>
</reference>
<sequence>MDANVEDSIPTPLFAAIIPKLIVVLEHTQRLGGVVTPQAKQTLLQTTNDFKSALAQAKDYASALPGGELNFREQDELIAMLEKLRDHRRQELVLFAQRVASISDTSAQASDIRMEIDSTASTPFGS</sequence>
<dbReference type="Proteomes" id="UP000054538">
    <property type="component" value="Unassembled WGS sequence"/>
</dbReference>
<evidence type="ECO:0000313" key="2">
    <source>
        <dbReference type="Proteomes" id="UP000054538"/>
    </source>
</evidence>
<accession>A0A0D0D8J9</accession>
<proteinExistence type="predicted"/>
<dbReference type="HOGENOM" id="CLU_146814_0_0_1"/>
<dbReference type="AlphaFoldDB" id="A0A0D0D8J9"/>
<name>A0A0D0D8J9_9AGAM</name>
<dbReference type="InParanoid" id="A0A0D0D8J9"/>
<protein>
    <submittedName>
        <fullName evidence="1">Unplaced genomic scaffold scaffold_1294, whole genome shotgun sequence</fullName>
    </submittedName>
</protein>
<reference evidence="2" key="2">
    <citation type="submission" date="2015-01" db="EMBL/GenBank/DDBJ databases">
        <title>Evolutionary Origins and Diversification of the Mycorrhizal Mutualists.</title>
        <authorList>
            <consortium name="DOE Joint Genome Institute"/>
            <consortium name="Mycorrhizal Genomics Consortium"/>
            <person name="Kohler A."/>
            <person name="Kuo A."/>
            <person name="Nagy L.G."/>
            <person name="Floudas D."/>
            <person name="Copeland A."/>
            <person name="Barry K.W."/>
            <person name="Cichocki N."/>
            <person name="Veneault-Fourrey C."/>
            <person name="LaButti K."/>
            <person name="Lindquist E.A."/>
            <person name="Lipzen A."/>
            <person name="Lundell T."/>
            <person name="Morin E."/>
            <person name="Murat C."/>
            <person name="Riley R."/>
            <person name="Ohm R."/>
            <person name="Sun H."/>
            <person name="Tunlid A."/>
            <person name="Henrissat B."/>
            <person name="Grigoriev I.V."/>
            <person name="Hibbett D.S."/>
            <person name="Martin F."/>
        </authorList>
    </citation>
    <scope>NUCLEOTIDE SEQUENCE [LARGE SCALE GENOMIC DNA]</scope>
    <source>
        <strain evidence="2">Ve08.2h10</strain>
    </source>
</reference>
<dbReference type="EMBL" id="KN826116">
    <property type="protein sequence ID" value="KIK80046.1"/>
    <property type="molecule type" value="Genomic_DNA"/>
</dbReference>